<dbReference type="Pfam" id="PF03372">
    <property type="entry name" value="Exo_endo_phos"/>
    <property type="match status" value="1"/>
</dbReference>
<reference evidence="3" key="2">
    <citation type="submission" date="2020-09" db="EMBL/GenBank/DDBJ databases">
        <authorList>
            <person name="Sun Q."/>
            <person name="Kim S."/>
        </authorList>
    </citation>
    <scope>NUCLEOTIDE SEQUENCE</scope>
    <source>
        <strain evidence="3">KCTC 12719</strain>
    </source>
</reference>
<keyword evidence="3" id="KW-0540">Nuclease</keyword>
<dbReference type="InterPro" id="IPR036691">
    <property type="entry name" value="Endo/exonu/phosph_ase_sf"/>
</dbReference>
<evidence type="ECO:0000313" key="3">
    <source>
        <dbReference type="EMBL" id="GHA44219.1"/>
    </source>
</evidence>
<accession>A0A918SJE3</accession>
<keyword evidence="1" id="KW-1133">Transmembrane helix</keyword>
<proteinExistence type="predicted"/>
<dbReference type="Proteomes" id="UP000610456">
    <property type="component" value="Unassembled WGS sequence"/>
</dbReference>
<feature type="transmembrane region" description="Helical" evidence="1">
    <location>
        <begin position="37"/>
        <end position="61"/>
    </location>
</feature>
<keyword evidence="4" id="KW-1185">Reference proteome</keyword>
<sequence length="342" mass="39483">MKNLRWFDKFLFLLNSLFAVALLFTYLLPYIPPDTFALLAVMSLTVPLLIIINAIFLIYWILRLKKQLLLPLAVLLLGFNHVTSIYEFSAPEEEEVLNGGLSILSYNIRQFNQFKWSEDKSIPEKVTSFIAEEDPDILGMQEYYVGELDVALGFPHKFIKQKKSSAEFGLAVFSKFPIINSGSLDFDTSSNNNAIFADIVVKTDTIRIINVHLQSFTIKPNMDKIQKEESKRVFLGMGQTFVKQQEQLEKVLGLYHESPYRTVILGDFNNTAYSYIYRKVRSEGFNDAYKEEGNGFGRTFDFKFFPLRIDYIFPEESIETLSFETYDVPYSDHFPVKASLKL</sequence>
<dbReference type="PANTHER" id="PTHR14859">
    <property type="entry name" value="CALCOFLUOR WHITE HYPERSENSITIVE PROTEIN PRECURSOR"/>
    <property type="match status" value="1"/>
</dbReference>
<keyword evidence="3" id="KW-0255">Endonuclease</keyword>
<feature type="domain" description="Endonuclease/exonuclease/phosphatase" evidence="2">
    <location>
        <begin position="104"/>
        <end position="333"/>
    </location>
</feature>
<feature type="transmembrane region" description="Helical" evidence="1">
    <location>
        <begin position="68"/>
        <end position="86"/>
    </location>
</feature>
<feature type="transmembrane region" description="Helical" evidence="1">
    <location>
        <begin position="12"/>
        <end position="31"/>
    </location>
</feature>
<dbReference type="PANTHER" id="PTHR14859:SF15">
    <property type="entry name" value="ENDONUCLEASE_EXONUCLEASE_PHOSPHATASE DOMAIN-CONTAINING PROTEIN"/>
    <property type="match status" value="1"/>
</dbReference>
<dbReference type="CDD" id="cd09084">
    <property type="entry name" value="EEP-2"/>
    <property type="match status" value="1"/>
</dbReference>
<gene>
    <name evidence="3" type="ORF">GCM10007103_26800</name>
</gene>
<dbReference type="EMBL" id="BMXB01000012">
    <property type="protein sequence ID" value="GHA44219.1"/>
    <property type="molecule type" value="Genomic_DNA"/>
</dbReference>
<evidence type="ECO:0000259" key="2">
    <source>
        <dbReference type="Pfam" id="PF03372"/>
    </source>
</evidence>
<protein>
    <submittedName>
        <fullName evidence="3">Endonuclease</fullName>
    </submittedName>
</protein>
<dbReference type="GO" id="GO:0006506">
    <property type="term" value="P:GPI anchor biosynthetic process"/>
    <property type="evidence" value="ECO:0007669"/>
    <property type="project" value="TreeGrafter"/>
</dbReference>
<dbReference type="GO" id="GO:0004519">
    <property type="term" value="F:endonuclease activity"/>
    <property type="evidence" value="ECO:0007669"/>
    <property type="project" value="UniProtKB-KW"/>
</dbReference>
<keyword evidence="1" id="KW-0812">Transmembrane</keyword>
<dbReference type="Gene3D" id="3.60.10.10">
    <property type="entry name" value="Endonuclease/exonuclease/phosphatase"/>
    <property type="match status" value="1"/>
</dbReference>
<dbReference type="RefSeq" id="WP_189605281.1">
    <property type="nucleotide sequence ID" value="NZ_BMXB01000012.1"/>
</dbReference>
<evidence type="ECO:0000256" key="1">
    <source>
        <dbReference type="SAM" id="Phobius"/>
    </source>
</evidence>
<comment type="caution">
    <text evidence="3">The sequence shown here is derived from an EMBL/GenBank/DDBJ whole genome shotgun (WGS) entry which is preliminary data.</text>
</comment>
<dbReference type="InterPro" id="IPR005135">
    <property type="entry name" value="Endo/exonuclease/phosphatase"/>
</dbReference>
<dbReference type="AlphaFoldDB" id="A0A918SJE3"/>
<dbReference type="InterPro" id="IPR051916">
    <property type="entry name" value="GPI-anchor_lipid_remodeler"/>
</dbReference>
<reference evidence="3" key="1">
    <citation type="journal article" date="2014" name="Int. J. Syst. Evol. Microbiol.">
        <title>Complete genome sequence of Corynebacterium casei LMG S-19264T (=DSM 44701T), isolated from a smear-ripened cheese.</title>
        <authorList>
            <consortium name="US DOE Joint Genome Institute (JGI-PGF)"/>
            <person name="Walter F."/>
            <person name="Albersmeier A."/>
            <person name="Kalinowski J."/>
            <person name="Ruckert C."/>
        </authorList>
    </citation>
    <scope>NUCLEOTIDE SEQUENCE</scope>
    <source>
        <strain evidence="3">KCTC 12719</strain>
    </source>
</reference>
<evidence type="ECO:0000313" key="4">
    <source>
        <dbReference type="Proteomes" id="UP000610456"/>
    </source>
</evidence>
<dbReference type="GO" id="GO:0016020">
    <property type="term" value="C:membrane"/>
    <property type="evidence" value="ECO:0007669"/>
    <property type="project" value="GOC"/>
</dbReference>
<keyword evidence="3" id="KW-0378">Hydrolase</keyword>
<organism evidence="3 4">
    <name type="scientific">Salinimicrobium marinum</name>
    <dbReference type="NCBI Taxonomy" id="680283"/>
    <lineage>
        <taxon>Bacteria</taxon>
        <taxon>Pseudomonadati</taxon>
        <taxon>Bacteroidota</taxon>
        <taxon>Flavobacteriia</taxon>
        <taxon>Flavobacteriales</taxon>
        <taxon>Flavobacteriaceae</taxon>
        <taxon>Salinimicrobium</taxon>
    </lineage>
</organism>
<keyword evidence="1" id="KW-0472">Membrane</keyword>
<name>A0A918SJE3_9FLAO</name>
<dbReference type="SUPFAM" id="SSF56219">
    <property type="entry name" value="DNase I-like"/>
    <property type="match status" value="1"/>
</dbReference>